<dbReference type="AlphaFoldDB" id="A0A919TBF0"/>
<dbReference type="SMART" id="SM00175">
    <property type="entry name" value="RAB"/>
    <property type="match status" value="1"/>
</dbReference>
<dbReference type="InterPro" id="IPR000157">
    <property type="entry name" value="TIR_dom"/>
</dbReference>
<evidence type="ECO:0000256" key="10">
    <source>
        <dbReference type="ARBA" id="ARBA00047899"/>
    </source>
</evidence>
<evidence type="ECO:0000256" key="9">
    <source>
        <dbReference type="ARBA" id="ARBA00023134"/>
    </source>
</evidence>
<dbReference type="Gene3D" id="1.10.10.10">
    <property type="entry name" value="Winged helix-like DNA-binding domain superfamily/Winged helix DNA-binding domain"/>
    <property type="match status" value="1"/>
</dbReference>
<dbReference type="SUPFAM" id="SSF52200">
    <property type="entry name" value="Toll/Interleukin receptor TIR domain"/>
    <property type="match status" value="1"/>
</dbReference>
<dbReference type="Gene3D" id="3.80.10.10">
    <property type="entry name" value="Ribonuclease Inhibitor"/>
    <property type="match status" value="1"/>
</dbReference>
<keyword evidence="6" id="KW-0547">Nucleotide-binding</keyword>
<keyword evidence="4" id="KW-0808">Transferase</keyword>
<dbReference type="NCBIfam" id="TIGR00231">
    <property type="entry name" value="small_GTP"/>
    <property type="match status" value="1"/>
</dbReference>
<dbReference type="InterPro" id="IPR005225">
    <property type="entry name" value="Small_GTP-bd"/>
</dbReference>
<comment type="catalytic activity">
    <reaction evidence="10">
        <text>L-threonyl-[protein] + ATP = O-phospho-L-threonyl-[protein] + ADP + H(+)</text>
        <dbReference type="Rhea" id="RHEA:46608"/>
        <dbReference type="Rhea" id="RHEA-COMP:11060"/>
        <dbReference type="Rhea" id="RHEA-COMP:11605"/>
        <dbReference type="ChEBI" id="CHEBI:15378"/>
        <dbReference type="ChEBI" id="CHEBI:30013"/>
        <dbReference type="ChEBI" id="CHEBI:30616"/>
        <dbReference type="ChEBI" id="CHEBI:61977"/>
        <dbReference type="ChEBI" id="CHEBI:456216"/>
        <dbReference type="EC" id="2.7.11.1"/>
    </reaction>
</comment>
<evidence type="ECO:0000256" key="1">
    <source>
        <dbReference type="ARBA" id="ARBA00012513"/>
    </source>
</evidence>
<dbReference type="InterPro" id="IPR050216">
    <property type="entry name" value="LRR_domain-containing"/>
</dbReference>
<dbReference type="SMART" id="SM00369">
    <property type="entry name" value="LRR_TYP"/>
    <property type="match status" value="4"/>
</dbReference>
<dbReference type="InterPro" id="IPR032171">
    <property type="entry name" value="COR-A"/>
</dbReference>
<keyword evidence="15" id="KW-1185">Reference proteome</keyword>
<evidence type="ECO:0000256" key="2">
    <source>
        <dbReference type="ARBA" id="ARBA00022527"/>
    </source>
</evidence>
<dbReference type="GO" id="GO:0007165">
    <property type="term" value="P:signal transduction"/>
    <property type="evidence" value="ECO:0007669"/>
    <property type="project" value="InterPro"/>
</dbReference>
<dbReference type="Gene3D" id="1.10.10.2200">
    <property type="match status" value="1"/>
</dbReference>
<feature type="domain" description="Roc" evidence="13">
    <location>
        <begin position="332"/>
        <end position="500"/>
    </location>
</feature>
<dbReference type="PROSITE" id="PS51424">
    <property type="entry name" value="ROC"/>
    <property type="match status" value="1"/>
</dbReference>
<dbReference type="EMBL" id="BOQN01000061">
    <property type="protein sequence ID" value="GIM92904.1"/>
    <property type="molecule type" value="Genomic_DNA"/>
</dbReference>
<dbReference type="SUPFAM" id="SSF52058">
    <property type="entry name" value="L domain-like"/>
    <property type="match status" value="1"/>
</dbReference>
<dbReference type="InterPro" id="IPR057263">
    <property type="entry name" value="COR-B"/>
</dbReference>
<dbReference type="InterPro" id="IPR003591">
    <property type="entry name" value="Leu-rich_rpt_typical-subtyp"/>
</dbReference>
<proteinExistence type="predicted"/>
<sequence>MATDQEKVLRSLEGRLIALGVTDAHRIISRARDGTLILAHRGVSEIPDEVFELTDLQALGLGSEIDEIPDRIARLQNLRQLVSISGLSVSPQIGKLAKLERLSLAGGKIELPEEIGELRSLRRLIITRHNLPAIPSWVFQLHGLKRLELRHDKLKSVSGSWFRLLELEYLDLSGNLLRDVPGSLGSLSRLRVINLSGNRLADLPTELAELLCLEIAYLGFNNFETLPSVVTRWSSLRSLDLNSDPKIRVEGLDGGVRLIKQGSDLRTAPTSGLASLPRDLVGLSNLRELILHGNPRLQLPAELLGEAGEVPGIVWDKSVGEILEYYFRSLDEARPLNEAKLVLVGWGGVGKTSLVKRLIYDQFQERETRTEGIEVSSWQVNLIDDEIVRLNVWDFGGQEIMHATHQFFLTNRALYVLVLTGRSGSADTDADYWLRVIANFATGSPIIIVLNQIDLDPFELDEAGLHRRFPEIKAFVRTDCATPRGLDDLRAEIRRQTSNLPDLRASFPAAWFAIKDRLASMGEKYLTFEAYRRVCAELGETEAQAQERLAAFLHLLGIALNYRDDPRLRDTHVLNPHWVTEGIYAILNSQRVADQRGEVATTELAEILDPVDYPAERHVFLLDLMRKFELCFPFADQDDRYLIADLLPKQQPTAADDYADGLRFEYRYPVLPEGLLPRFIVRTHVLSMLRWRSGCVLSWEGNHALVRADTGDRCVRIWVSGPAEGRRRLLAVVRSDLDHIHQGYKFKVEAWVPVPGLPGLAIQYKELLAAERAGMGVLPKFVNDEMQNVHVSELLHGVDVPKVPAQRSPAGGGRPARIFISYSHQDERHKDALATHLKLLQREGLVDIWHDRRIAPGADWATEIDGALRNADIALFLVSSDFLASDYCQGIEVAEALRRRAVGELHVVPIVVRESNWGASPLAGLQAVPSDARAIASMRNRDKGWREVSQKIEALAREQLEKSRSGP</sequence>
<dbReference type="Gene3D" id="3.40.50.300">
    <property type="entry name" value="P-loop containing nucleotide triphosphate hydrolases"/>
    <property type="match status" value="1"/>
</dbReference>
<reference evidence="14 15" key="1">
    <citation type="submission" date="2021-03" db="EMBL/GenBank/DDBJ databases">
        <title>Whole genome shotgun sequence of Actinoplanes toevensis NBRC 105298.</title>
        <authorList>
            <person name="Komaki H."/>
            <person name="Tamura T."/>
        </authorList>
    </citation>
    <scope>NUCLEOTIDE SEQUENCE [LARGE SCALE GENOMIC DNA]</scope>
    <source>
        <strain evidence="14 15">NBRC 105298</strain>
    </source>
</reference>
<dbReference type="Pfam" id="PF25497">
    <property type="entry name" value="COR-B"/>
    <property type="match status" value="1"/>
</dbReference>
<evidence type="ECO:0000256" key="8">
    <source>
        <dbReference type="ARBA" id="ARBA00022840"/>
    </source>
</evidence>
<evidence type="ECO:0000256" key="3">
    <source>
        <dbReference type="ARBA" id="ARBA00022614"/>
    </source>
</evidence>
<dbReference type="PROSITE" id="PS50104">
    <property type="entry name" value="TIR"/>
    <property type="match status" value="1"/>
</dbReference>
<evidence type="ECO:0000313" key="15">
    <source>
        <dbReference type="Proteomes" id="UP000677082"/>
    </source>
</evidence>
<dbReference type="SUPFAM" id="SSF52540">
    <property type="entry name" value="P-loop containing nucleoside triphosphate hydrolases"/>
    <property type="match status" value="1"/>
</dbReference>
<dbReference type="Proteomes" id="UP000677082">
    <property type="component" value="Unassembled WGS sequence"/>
</dbReference>
<dbReference type="PANTHER" id="PTHR48051">
    <property type="match status" value="1"/>
</dbReference>
<dbReference type="InterPro" id="IPR032675">
    <property type="entry name" value="LRR_dom_sf"/>
</dbReference>
<dbReference type="PRINTS" id="PR00449">
    <property type="entry name" value="RASTRNSFRMNG"/>
</dbReference>
<keyword evidence="3" id="KW-0433">Leucine-rich repeat</keyword>
<keyword evidence="5" id="KW-0677">Repeat</keyword>
<dbReference type="PROSITE" id="PS51450">
    <property type="entry name" value="LRR"/>
    <property type="match status" value="2"/>
</dbReference>
<accession>A0A919TBF0</accession>
<evidence type="ECO:0000256" key="11">
    <source>
        <dbReference type="ARBA" id="ARBA00048679"/>
    </source>
</evidence>
<protein>
    <recommendedName>
        <fullName evidence="1">non-specific serine/threonine protein kinase</fullName>
        <ecNumber evidence="1">2.7.11.1</ecNumber>
    </recommendedName>
</protein>
<dbReference type="Pfam" id="PF13855">
    <property type="entry name" value="LRR_8"/>
    <property type="match status" value="1"/>
</dbReference>
<dbReference type="InterPro" id="IPR035897">
    <property type="entry name" value="Toll_tir_struct_dom_sf"/>
</dbReference>
<organism evidence="14 15">
    <name type="scientific">Paractinoplanes toevensis</name>
    <dbReference type="NCBI Taxonomy" id="571911"/>
    <lineage>
        <taxon>Bacteria</taxon>
        <taxon>Bacillati</taxon>
        <taxon>Actinomycetota</taxon>
        <taxon>Actinomycetes</taxon>
        <taxon>Micromonosporales</taxon>
        <taxon>Micromonosporaceae</taxon>
        <taxon>Paractinoplanes</taxon>
    </lineage>
</organism>
<dbReference type="Gene3D" id="3.40.50.10140">
    <property type="entry name" value="Toll/interleukin-1 receptor homology (TIR) domain"/>
    <property type="match status" value="1"/>
</dbReference>
<comment type="caution">
    <text evidence="14">The sequence shown here is derived from an EMBL/GenBank/DDBJ whole genome shotgun (WGS) entry which is preliminary data.</text>
</comment>
<gene>
    <name evidence="14" type="ORF">Ato02nite_046970</name>
</gene>
<dbReference type="GO" id="GO:0005524">
    <property type="term" value="F:ATP binding"/>
    <property type="evidence" value="ECO:0007669"/>
    <property type="project" value="UniProtKB-KW"/>
</dbReference>
<dbReference type="InterPro" id="IPR036388">
    <property type="entry name" value="WH-like_DNA-bd_sf"/>
</dbReference>
<dbReference type="PANTHER" id="PTHR48051:SF1">
    <property type="entry name" value="RAS SUPPRESSOR PROTEIN 1"/>
    <property type="match status" value="1"/>
</dbReference>
<comment type="catalytic activity">
    <reaction evidence="11">
        <text>L-seryl-[protein] + ATP = O-phospho-L-seryl-[protein] + ADP + H(+)</text>
        <dbReference type="Rhea" id="RHEA:17989"/>
        <dbReference type="Rhea" id="RHEA-COMP:9863"/>
        <dbReference type="Rhea" id="RHEA-COMP:11604"/>
        <dbReference type="ChEBI" id="CHEBI:15378"/>
        <dbReference type="ChEBI" id="CHEBI:29999"/>
        <dbReference type="ChEBI" id="CHEBI:30616"/>
        <dbReference type="ChEBI" id="CHEBI:83421"/>
        <dbReference type="ChEBI" id="CHEBI:456216"/>
        <dbReference type="EC" id="2.7.11.1"/>
    </reaction>
</comment>
<dbReference type="GO" id="GO:0005737">
    <property type="term" value="C:cytoplasm"/>
    <property type="evidence" value="ECO:0007669"/>
    <property type="project" value="TreeGrafter"/>
</dbReference>
<dbReference type="Pfam" id="PF08477">
    <property type="entry name" value="Roc"/>
    <property type="match status" value="1"/>
</dbReference>
<evidence type="ECO:0000259" key="13">
    <source>
        <dbReference type="PROSITE" id="PS51424"/>
    </source>
</evidence>
<keyword evidence="9" id="KW-0342">GTP-binding</keyword>
<feature type="domain" description="TIR" evidence="12">
    <location>
        <begin position="814"/>
        <end position="952"/>
    </location>
</feature>
<dbReference type="RefSeq" id="WP_213008747.1">
    <property type="nucleotide sequence ID" value="NZ_BOQN01000061.1"/>
</dbReference>
<keyword evidence="7" id="KW-0418">Kinase</keyword>
<dbReference type="SMART" id="SM00173">
    <property type="entry name" value="RAS"/>
    <property type="match status" value="1"/>
</dbReference>
<dbReference type="GO" id="GO:0004674">
    <property type="term" value="F:protein serine/threonine kinase activity"/>
    <property type="evidence" value="ECO:0007669"/>
    <property type="project" value="UniProtKB-KW"/>
</dbReference>
<dbReference type="InterPro" id="IPR001611">
    <property type="entry name" value="Leu-rich_rpt"/>
</dbReference>
<evidence type="ECO:0000256" key="4">
    <source>
        <dbReference type="ARBA" id="ARBA00022679"/>
    </source>
</evidence>
<evidence type="ECO:0000259" key="12">
    <source>
        <dbReference type="PROSITE" id="PS50104"/>
    </source>
</evidence>
<evidence type="ECO:0000256" key="5">
    <source>
        <dbReference type="ARBA" id="ARBA00022737"/>
    </source>
</evidence>
<dbReference type="InterPro" id="IPR027417">
    <property type="entry name" value="P-loop_NTPase"/>
</dbReference>
<keyword evidence="2" id="KW-0723">Serine/threonine-protein kinase</keyword>
<dbReference type="Pfam" id="PF13676">
    <property type="entry name" value="TIR_2"/>
    <property type="match status" value="1"/>
</dbReference>
<evidence type="ECO:0000256" key="6">
    <source>
        <dbReference type="ARBA" id="ARBA00022741"/>
    </source>
</evidence>
<dbReference type="Pfam" id="PF16095">
    <property type="entry name" value="COR-A"/>
    <property type="match status" value="1"/>
</dbReference>
<keyword evidence="8" id="KW-0067">ATP-binding</keyword>
<evidence type="ECO:0000256" key="7">
    <source>
        <dbReference type="ARBA" id="ARBA00022777"/>
    </source>
</evidence>
<evidence type="ECO:0000313" key="14">
    <source>
        <dbReference type="EMBL" id="GIM92904.1"/>
    </source>
</evidence>
<dbReference type="EC" id="2.7.11.1" evidence="1"/>
<dbReference type="SMART" id="SM00255">
    <property type="entry name" value="TIR"/>
    <property type="match status" value="1"/>
</dbReference>
<dbReference type="InterPro" id="IPR020859">
    <property type="entry name" value="ROC"/>
</dbReference>
<dbReference type="Gene3D" id="3.30.310.200">
    <property type="match status" value="1"/>
</dbReference>
<name>A0A919TBF0_9ACTN</name>
<dbReference type="GO" id="GO:0005525">
    <property type="term" value="F:GTP binding"/>
    <property type="evidence" value="ECO:0007669"/>
    <property type="project" value="UniProtKB-KW"/>
</dbReference>